<sequence>MIRSILLLKFTPEATEAQIDAFAAALSEVPFERRRHFEFHRDARLTDDAMDAAVVADFDDEEAYRAWTEDPGHHEVRSKYLDPIRAQRERLLYRI</sequence>
<organism evidence="2 3">
    <name type="scientific">Catenulispora subtropica</name>
    <dbReference type="NCBI Taxonomy" id="450798"/>
    <lineage>
        <taxon>Bacteria</taxon>
        <taxon>Bacillati</taxon>
        <taxon>Actinomycetota</taxon>
        <taxon>Actinomycetes</taxon>
        <taxon>Catenulisporales</taxon>
        <taxon>Catenulisporaceae</taxon>
        <taxon>Catenulispora</taxon>
    </lineage>
</organism>
<name>A0ABN2RYC9_9ACTN</name>
<reference evidence="2 3" key="1">
    <citation type="journal article" date="2019" name="Int. J. Syst. Evol. Microbiol.">
        <title>The Global Catalogue of Microorganisms (GCM) 10K type strain sequencing project: providing services to taxonomists for standard genome sequencing and annotation.</title>
        <authorList>
            <consortium name="The Broad Institute Genomics Platform"/>
            <consortium name="The Broad Institute Genome Sequencing Center for Infectious Disease"/>
            <person name="Wu L."/>
            <person name="Ma J."/>
        </authorList>
    </citation>
    <scope>NUCLEOTIDE SEQUENCE [LARGE SCALE GENOMIC DNA]</scope>
    <source>
        <strain evidence="2 3">JCM 16013</strain>
    </source>
</reference>
<accession>A0ABN2RYC9</accession>
<dbReference type="Pfam" id="PF07876">
    <property type="entry name" value="Dabb"/>
    <property type="match status" value="1"/>
</dbReference>
<protein>
    <recommendedName>
        <fullName evidence="1">Stress-response A/B barrel domain-containing protein</fullName>
    </recommendedName>
</protein>
<gene>
    <name evidence="2" type="ORF">GCM10009838_41850</name>
</gene>
<dbReference type="PROSITE" id="PS51502">
    <property type="entry name" value="S_R_A_B_BARREL"/>
    <property type="match status" value="1"/>
</dbReference>
<dbReference type="InterPro" id="IPR013097">
    <property type="entry name" value="Dabb"/>
</dbReference>
<dbReference type="InterPro" id="IPR011008">
    <property type="entry name" value="Dimeric_a/b-barrel"/>
</dbReference>
<keyword evidence="3" id="KW-1185">Reference proteome</keyword>
<dbReference type="Gene3D" id="3.30.70.100">
    <property type="match status" value="1"/>
</dbReference>
<proteinExistence type="predicted"/>
<evidence type="ECO:0000313" key="2">
    <source>
        <dbReference type="EMBL" id="GAA1977132.1"/>
    </source>
</evidence>
<dbReference type="EMBL" id="BAAAQM010000023">
    <property type="protein sequence ID" value="GAA1977132.1"/>
    <property type="molecule type" value="Genomic_DNA"/>
</dbReference>
<comment type="caution">
    <text evidence="2">The sequence shown here is derived from an EMBL/GenBank/DDBJ whole genome shotgun (WGS) entry which is preliminary data.</text>
</comment>
<evidence type="ECO:0000313" key="3">
    <source>
        <dbReference type="Proteomes" id="UP001499854"/>
    </source>
</evidence>
<dbReference type="SMART" id="SM00886">
    <property type="entry name" value="Dabb"/>
    <property type="match status" value="1"/>
</dbReference>
<dbReference type="RefSeq" id="WP_344658756.1">
    <property type="nucleotide sequence ID" value="NZ_BAAAQM010000023.1"/>
</dbReference>
<evidence type="ECO:0000259" key="1">
    <source>
        <dbReference type="PROSITE" id="PS51502"/>
    </source>
</evidence>
<dbReference type="Proteomes" id="UP001499854">
    <property type="component" value="Unassembled WGS sequence"/>
</dbReference>
<feature type="domain" description="Stress-response A/B barrel" evidence="1">
    <location>
        <begin position="2"/>
        <end position="93"/>
    </location>
</feature>
<dbReference type="SUPFAM" id="SSF54909">
    <property type="entry name" value="Dimeric alpha+beta barrel"/>
    <property type="match status" value="1"/>
</dbReference>